<evidence type="ECO:0000256" key="5">
    <source>
        <dbReference type="ARBA" id="ARBA00022692"/>
    </source>
</evidence>
<dbReference type="InterPro" id="IPR008915">
    <property type="entry name" value="Peptidase_M50"/>
</dbReference>
<feature type="transmembrane region" description="Helical" evidence="11">
    <location>
        <begin position="325"/>
        <end position="348"/>
    </location>
</feature>
<evidence type="ECO:0000256" key="6">
    <source>
        <dbReference type="ARBA" id="ARBA00022801"/>
    </source>
</evidence>
<dbReference type="Gene3D" id="2.30.42.10">
    <property type="match status" value="1"/>
</dbReference>
<evidence type="ECO:0000256" key="11">
    <source>
        <dbReference type="SAM" id="Phobius"/>
    </source>
</evidence>
<evidence type="ECO:0000256" key="8">
    <source>
        <dbReference type="ARBA" id="ARBA00022989"/>
    </source>
</evidence>
<keyword evidence="6" id="KW-0378">Hydrolase</keyword>
<keyword evidence="9 13" id="KW-0482">Metalloprotease</keyword>
<keyword evidence="10 11" id="KW-0472">Membrane</keyword>
<organism evidence="13 14">
    <name type="scientific">Legionella israelensis</name>
    <dbReference type="NCBI Taxonomy" id="454"/>
    <lineage>
        <taxon>Bacteria</taxon>
        <taxon>Pseudomonadati</taxon>
        <taxon>Pseudomonadota</taxon>
        <taxon>Gammaproteobacteria</taxon>
        <taxon>Legionellales</taxon>
        <taxon>Legionellaceae</taxon>
        <taxon>Legionella</taxon>
    </lineage>
</organism>
<gene>
    <name evidence="13" type="ORF">Lisr_0272</name>
</gene>
<feature type="transmembrane region" description="Helical" evidence="11">
    <location>
        <begin position="279"/>
        <end position="304"/>
    </location>
</feature>
<evidence type="ECO:0000259" key="12">
    <source>
        <dbReference type="SMART" id="SM00228"/>
    </source>
</evidence>
<dbReference type="InterPro" id="IPR001478">
    <property type="entry name" value="PDZ"/>
</dbReference>
<evidence type="ECO:0000256" key="7">
    <source>
        <dbReference type="ARBA" id="ARBA00022833"/>
    </source>
</evidence>
<protein>
    <submittedName>
        <fullName evidence="13">Membrane associated zinc metalloprotease</fullName>
    </submittedName>
</protein>
<keyword evidence="7" id="KW-0862">Zinc</keyword>
<proteinExistence type="inferred from homology"/>
<dbReference type="AlphaFoldDB" id="A0A0W0WNJ5"/>
<dbReference type="GO" id="GO:0004222">
    <property type="term" value="F:metalloendopeptidase activity"/>
    <property type="evidence" value="ECO:0007669"/>
    <property type="project" value="InterPro"/>
</dbReference>
<reference evidence="13 14" key="1">
    <citation type="submission" date="2015-11" db="EMBL/GenBank/DDBJ databases">
        <title>Genomic analysis of 38 Legionella species identifies large and diverse effector repertoires.</title>
        <authorList>
            <person name="Burstein D."/>
            <person name="Amaro F."/>
            <person name="Zusman T."/>
            <person name="Lifshitz Z."/>
            <person name="Cohen O."/>
            <person name="Gilbert J.A."/>
            <person name="Pupko T."/>
            <person name="Shuman H.A."/>
            <person name="Segal G."/>
        </authorList>
    </citation>
    <scope>NUCLEOTIDE SEQUENCE [LARGE SCALE GENOMIC DNA]</scope>
    <source>
        <strain evidence="13 14">Bercovier 4</strain>
    </source>
</reference>
<dbReference type="SMART" id="SM00228">
    <property type="entry name" value="PDZ"/>
    <property type="match status" value="1"/>
</dbReference>
<dbReference type="EMBL" id="LNYH01000006">
    <property type="protein sequence ID" value="KTD33904.1"/>
    <property type="molecule type" value="Genomic_DNA"/>
</dbReference>
<feature type="transmembrane region" description="Helical" evidence="11">
    <location>
        <begin position="95"/>
        <end position="122"/>
    </location>
</feature>
<comment type="cofactor">
    <cofactor evidence="1">
        <name>Zn(2+)</name>
        <dbReference type="ChEBI" id="CHEBI:29105"/>
    </cofactor>
</comment>
<comment type="subcellular location">
    <subcellularLocation>
        <location evidence="2">Membrane</location>
        <topology evidence="2">Multi-pass membrane protein</topology>
    </subcellularLocation>
</comment>
<dbReference type="OrthoDB" id="9782003at2"/>
<dbReference type="RefSeq" id="WP_058500661.1">
    <property type="nucleotide sequence ID" value="NZ_CAAAJA010000004.1"/>
</dbReference>
<dbReference type="Pfam" id="PF02163">
    <property type="entry name" value="Peptidase_M50"/>
    <property type="match status" value="1"/>
</dbReference>
<dbReference type="PANTHER" id="PTHR42837:SF2">
    <property type="entry name" value="MEMBRANE METALLOPROTEASE ARASP2, CHLOROPLASTIC-RELATED"/>
    <property type="match status" value="1"/>
</dbReference>
<comment type="similarity">
    <text evidence="3">Belongs to the peptidase M50B family.</text>
</comment>
<dbReference type="GO" id="GO:0016020">
    <property type="term" value="C:membrane"/>
    <property type="evidence" value="ECO:0007669"/>
    <property type="project" value="UniProtKB-SubCell"/>
</dbReference>
<evidence type="ECO:0000256" key="2">
    <source>
        <dbReference type="ARBA" id="ARBA00004141"/>
    </source>
</evidence>
<evidence type="ECO:0000256" key="1">
    <source>
        <dbReference type="ARBA" id="ARBA00001947"/>
    </source>
</evidence>
<evidence type="ECO:0000256" key="3">
    <source>
        <dbReference type="ARBA" id="ARBA00007931"/>
    </source>
</evidence>
<keyword evidence="14" id="KW-1185">Reference proteome</keyword>
<dbReference type="GO" id="GO:0006508">
    <property type="term" value="P:proteolysis"/>
    <property type="evidence" value="ECO:0007669"/>
    <property type="project" value="UniProtKB-KW"/>
</dbReference>
<sequence>MIEGFLAIILTLLLVVGLHEAGHAIAARFFNVKIKRISIGFGKPLIRWQSKSGIEWIWALLPLGGYVQLLNSRIEPVEKKDYIHCFDKQPAYVRIIILLAGVIVNLLTAWIALLLVFSIGVFHYPPQVKSVQAESLAAESGLQKGDKILVIEGQETPSWRQVGMRLMIAMGEKKVAVKVQNEAGDTRLLHFDLSHWFLKPRDNSLFDSLGFQPDVSVKKRRLAADSFLDAVSRATAQMTETLYFFIIMFKLLFTGKIPFTSLLGPIGMFSVSISSFMEGVAVFMSFIATFSLAVALANIFPIPGLDGGSILYTIIEKIRGKPMSVALEILLFRLAMIVFFVILLNLLANDLHRYAQG</sequence>
<dbReference type="CDD" id="cd06163">
    <property type="entry name" value="S2P-M50_PDZ_RseP-like"/>
    <property type="match status" value="1"/>
</dbReference>
<evidence type="ECO:0000256" key="9">
    <source>
        <dbReference type="ARBA" id="ARBA00023049"/>
    </source>
</evidence>
<evidence type="ECO:0000256" key="10">
    <source>
        <dbReference type="ARBA" id="ARBA00023136"/>
    </source>
</evidence>
<dbReference type="PATRIC" id="fig|454.4.peg.287"/>
<dbReference type="SUPFAM" id="SSF50156">
    <property type="entry name" value="PDZ domain-like"/>
    <property type="match status" value="1"/>
</dbReference>
<evidence type="ECO:0000313" key="14">
    <source>
        <dbReference type="Proteomes" id="UP000054761"/>
    </source>
</evidence>
<dbReference type="InterPro" id="IPR004387">
    <property type="entry name" value="Pept_M50_Zn"/>
</dbReference>
<name>A0A0W0WNJ5_9GAMM</name>
<accession>A0A0W0WNJ5</accession>
<dbReference type="InterPro" id="IPR036034">
    <property type="entry name" value="PDZ_sf"/>
</dbReference>
<dbReference type="Proteomes" id="UP000054761">
    <property type="component" value="Unassembled WGS sequence"/>
</dbReference>
<keyword evidence="8 11" id="KW-1133">Transmembrane helix</keyword>
<evidence type="ECO:0000313" key="13">
    <source>
        <dbReference type="EMBL" id="KTD33904.1"/>
    </source>
</evidence>
<dbReference type="STRING" id="454.Lisr_0272"/>
<keyword evidence="4 13" id="KW-0645">Protease</keyword>
<feature type="domain" description="PDZ" evidence="12">
    <location>
        <begin position="113"/>
        <end position="183"/>
    </location>
</feature>
<keyword evidence="5 11" id="KW-0812">Transmembrane</keyword>
<dbReference type="PANTHER" id="PTHR42837">
    <property type="entry name" value="REGULATOR OF SIGMA-E PROTEASE RSEP"/>
    <property type="match status" value="1"/>
</dbReference>
<comment type="caution">
    <text evidence="13">The sequence shown here is derived from an EMBL/GenBank/DDBJ whole genome shotgun (WGS) entry which is preliminary data.</text>
</comment>
<evidence type="ECO:0000256" key="4">
    <source>
        <dbReference type="ARBA" id="ARBA00022670"/>
    </source>
</evidence>